<dbReference type="Proteomes" id="UP000016637">
    <property type="component" value="Unassembled WGS sequence"/>
</dbReference>
<dbReference type="GO" id="GO:0003676">
    <property type="term" value="F:nucleic acid binding"/>
    <property type="evidence" value="ECO:0007669"/>
    <property type="project" value="InterPro"/>
</dbReference>
<dbReference type="eggNOG" id="ENOG503050Z">
    <property type="taxonomic scope" value="Bacteria"/>
</dbReference>
<comment type="caution">
    <text evidence="2">The sequence shown here is derived from an EMBL/GenBank/DDBJ whole genome shotgun (WGS) entry which is preliminary data.</text>
</comment>
<dbReference type="AlphaFoldDB" id="U2QQ18"/>
<evidence type="ECO:0000259" key="1">
    <source>
        <dbReference type="PROSITE" id="PS50126"/>
    </source>
</evidence>
<reference evidence="2 3" key="1">
    <citation type="submission" date="2013-08" db="EMBL/GenBank/DDBJ databases">
        <authorList>
            <person name="Weinstock G."/>
            <person name="Sodergren E."/>
            <person name="Wylie T."/>
            <person name="Fulton L."/>
            <person name="Fulton R."/>
            <person name="Fronick C."/>
            <person name="O'Laughlin M."/>
            <person name="Godfrey J."/>
            <person name="Miner T."/>
            <person name="Herter B."/>
            <person name="Appelbaum E."/>
            <person name="Cordes M."/>
            <person name="Lek S."/>
            <person name="Wollam A."/>
            <person name="Pepin K.H."/>
            <person name="Palsikar V.B."/>
            <person name="Mitreva M."/>
            <person name="Wilson R.K."/>
        </authorList>
    </citation>
    <scope>NUCLEOTIDE SEQUENCE [LARGE SCALE GENOMIC DNA]</scope>
    <source>
        <strain evidence="2 3">ATCC 700627</strain>
    </source>
</reference>
<dbReference type="InterPro" id="IPR012340">
    <property type="entry name" value="NA-bd_OB-fold"/>
</dbReference>
<sequence>MEKDIIGKEISGKVIKVENYGLFVEFDNNQGFLPKQNMNIGKKRKLIDIFSLGFIVKARVINFKKDFYILSQKDKINDEKNVEKKAPFKKEKVKKKKIKKEKIDNVEKAVINQEPKIEKTKITDLHKLRYLGNMKISVKKGKKAIIELAQENEEKQEFLEIPNGFLEQIIATTESKIKKFENIKQELLEKGYLDSRGQSDEF</sequence>
<dbReference type="PROSITE" id="PS50126">
    <property type="entry name" value="S1"/>
    <property type="match status" value="1"/>
</dbReference>
<organism evidence="2 3">
    <name type="scientific">Gemella bergeri ATCC 700627</name>
    <dbReference type="NCBI Taxonomy" id="1321820"/>
    <lineage>
        <taxon>Bacteria</taxon>
        <taxon>Bacillati</taxon>
        <taxon>Bacillota</taxon>
        <taxon>Bacilli</taxon>
        <taxon>Bacillales</taxon>
        <taxon>Gemellaceae</taxon>
        <taxon>Gemella</taxon>
    </lineage>
</organism>
<dbReference type="SUPFAM" id="SSF50249">
    <property type="entry name" value="Nucleic acid-binding proteins"/>
    <property type="match status" value="1"/>
</dbReference>
<dbReference type="HOGENOM" id="CLU_1353013_0_0_9"/>
<protein>
    <submittedName>
        <fullName evidence="2">S1 RNA binding domain protein</fullName>
    </submittedName>
</protein>
<dbReference type="Pfam" id="PF00575">
    <property type="entry name" value="S1"/>
    <property type="match status" value="1"/>
</dbReference>
<feature type="domain" description="S1 motif" evidence="1">
    <location>
        <begin position="7"/>
        <end position="73"/>
    </location>
</feature>
<proteinExistence type="predicted"/>
<dbReference type="InterPro" id="IPR003029">
    <property type="entry name" value="S1_domain"/>
</dbReference>
<evidence type="ECO:0000313" key="3">
    <source>
        <dbReference type="Proteomes" id="UP000016637"/>
    </source>
</evidence>
<keyword evidence="3" id="KW-1185">Reference proteome</keyword>
<dbReference type="SMART" id="SM00316">
    <property type="entry name" value="S1"/>
    <property type="match status" value="1"/>
</dbReference>
<dbReference type="RefSeq" id="WP_021753498.1">
    <property type="nucleotide sequence ID" value="NZ_KI271867.1"/>
</dbReference>
<evidence type="ECO:0000313" key="2">
    <source>
        <dbReference type="EMBL" id="ERK58314.1"/>
    </source>
</evidence>
<dbReference type="Gene3D" id="2.40.50.140">
    <property type="entry name" value="Nucleic acid-binding proteins"/>
    <property type="match status" value="1"/>
</dbReference>
<gene>
    <name evidence="2" type="ORF">HMPREF1983_00837</name>
</gene>
<dbReference type="EMBL" id="AWVP01000052">
    <property type="protein sequence ID" value="ERK58314.1"/>
    <property type="molecule type" value="Genomic_DNA"/>
</dbReference>
<dbReference type="PATRIC" id="fig|1321820.3.peg.817"/>
<accession>U2QQ18</accession>
<name>U2QQ18_9BACL</name>